<dbReference type="AlphaFoldDB" id="A0A0P7ALE4"/>
<evidence type="ECO:0000313" key="3">
    <source>
        <dbReference type="Proteomes" id="UP000050280"/>
    </source>
</evidence>
<keyword evidence="1" id="KW-0732">Signal</keyword>
<dbReference type="Proteomes" id="UP000050280">
    <property type="component" value="Unassembled WGS sequence"/>
</dbReference>
<dbReference type="EMBL" id="LDJX01000002">
    <property type="protein sequence ID" value="KPM32701.1"/>
    <property type="molecule type" value="Genomic_DNA"/>
</dbReference>
<dbReference type="RefSeq" id="WP_245628228.1">
    <property type="nucleotide sequence ID" value="NZ_LDJX01000002.1"/>
</dbReference>
<sequence>MGTKGFFLVYLLNALFLLSCISDDAPFVKATTLETDLTDKEFVLGNVIACAASNEDPTVVSLFLYPRDGATNISYYQTASIEVDQNDFSFYTKAAGKLLPVFNGYLLKYEIAPVHEKWLIVAFEEGGKVHLSNPIRLKQNAKPTAYLPENIMLQPSGTMPIFTWEDGVLDDAVIYFQVVSNANNDLLSGTYTVDRLFQYYTLDNVVLNISPQQPPDLDPGPTYGFTLLAVSEDNWVNLFSSITFSIP</sequence>
<feature type="chain" id="PRO_5006134910" description="Lipoprotein" evidence="1">
    <location>
        <begin position="26"/>
        <end position="247"/>
    </location>
</feature>
<name>A0A0P7ALE4_9FLAO</name>
<evidence type="ECO:0008006" key="4">
    <source>
        <dbReference type="Google" id="ProtNLM"/>
    </source>
</evidence>
<reference evidence="2 3" key="1">
    <citation type="submission" date="2015-09" db="EMBL/GenBank/DDBJ databases">
        <title>Genome sequence of the marine flavobacterium Croceitalea dokdonensis DOKDO 023 that contains proton- and sodium-pumping rhodopsins.</title>
        <authorList>
            <person name="Kwon S.-K."/>
            <person name="Lee H.K."/>
            <person name="Kwak M.-J."/>
            <person name="Kim J.F."/>
        </authorList>
    </citation>
    <scope>NUCLEOTIDE SEQUENCE [LARGE SCALE GENOMIC DNA]</scope>
    <source>
        <strain evidence="2 3">DOKDO 023</strain>
    </source>
</reference>
<proteinExistence type="predicted"/>
<organism evidence="2 3">
    <name type="scientific">Croceitalea dokdonensis DOKDO 023</name>
    <dbReference type="NCBI Taxonomy" id="1300341"/>
    <lineage>
        <taxon>Bacteria</taxon>
        <taxon>Pseudomonadati</taxon>
        <taxon>Bacteroidota</taxon>
        <taxon>Flavobacteriia</taxon>
        <taxon>Flavobacteriales</taxon>
        <taxon>Flavobacteriaceae</taxon>
        <taxon>Croceitalea</taxon>
    </lineage>
</organism>
<feature type="signal peptide" evidence="1">
    <location>
        <begin position="1"/>
        <end position="25"/>
    </location>
</feature>
<evidence type="ECO:0000256" key="1">
    <source>
        <dbReference type="SAM" id="SignalP"/>
    </source>
</evidence>
<gene>
    <name evidence="2" type="ORF">I595_1128</name>
</gene>
<comment type="caution">
    <text evidence="2">The sequence shown here is derived from an EMBL/GenBank/DDBJ whole genome shotgun (WGS) entry which is preliminary data.</text>
</comment>
<accession>A0A0P7ALE4</accession>
<protein>
    <recommendedName>
        <fullName evidence="4">Lipoprotein</fullName>
    </recommendedName>
</protein>
<dbReference type="STRING" id="1300341.I595_1128"/>
<keyword evidence="3" id="KW-1185">Reference proteome</keyword>
<dbReference type="PROSITE" id="PS51257">
    <property type="entry name" value="PROKAR_LIPOPROTEIN"/>
    <property type="match status" value="1"/>
</dbReference>
<evidence type="ECO:0000313" key="2">
    <source>
        <dbReference type="EMBL" id="KPM32701.1"/>
    </source>
</evidence>